<sequence>MDEKGAMTMAKNSSDQTKLGDLKSVAARIAARETIEELQNHLNVFARDHGFAIVRKNGSAKRNGVNTWWALKCDRDTVHSTKSVGLRKTTTQKVDCT</sequence>
<gene>
    <name evidence="1" type="ORF">CMUS01_14054</name>
</gene>
<proteinExistence type="predicted"/>
<accession>A0A8H6MST7</accession>
<evidence type="ECO:0000313" key="1">
    <source>
        <dbReference type="EMBL" id="KAF6807739.1"/>
    </source>
</evidence>
<reference evidence="1" key="1">
    <citation type="journal article" date="2020" name="Phytopathology">
        <title>Genome Sequence Resources of Colletotrichum truncatum, C. plurivorum, C. musicola, and C. sojae: Four Species Pathogenic to Soybean (Glycine max).</title>
        <authorList>
            <person name="Rogerio F."/>
            <person name="Boufleur T.R."/>
            <person name="Ciampi-Guillardi M."/>
            <person name="Sukno S.A."/>
            <person name="Thon M.R."/>
            <person name="Massola Junior N.S."/>
            <person name="Baroncelli R."/>
        </authorList>
    </citation>
    <scope>NUCLEOTIDE SEQUENCE</scope>
    <source>
        <strain evidence="1">LFN0074</strain>
    </source>
</reference>
<dbReference type="Proteomes" id="UP000639643">
    <property type="component" value="Unassembled WGS sequence"/>
</dbReference>
<keyword evidence="2" id="KW-1185">Reference proteome</keyword>
<evidence type="ECO:0008006" key="3">
    <source>
        <dbReference type="Google" id="ProtNLM"/>
    </source>
</evidence>
<evidence type="ECO:0000313" key="2">
    <source>
        <dbReference type="Proteomes" id="UP000639643"/>
    </source>
</evidence>
<dbReference type="AlphaFoldDB" id="A0A8H6MST7"/>
<protein>
    <recommendedName>
        <fullName evidence="3">Transposase</fullName>
    </recommendedName>
</protein>
<name>A0A8H6MST7_9PEZI</name>
<dbReference type="EMBL" id="WIGM01000963">
    <property type="protein sequence ID" value="KAF6807739.1"/>
    <property type="molecule type" value="Genomic_DNA"/>
</dbReference>
<comment type="caution">
    <text evidence="1">The sequence shown here is derived from an EMBL/GenBank/DDBJ whole genome shotgun (WGS) entry which is preliminary data.</text>
</comment>
<organism evidence="1 2">
    <name type="scientific">Colletotrichum musicola</name>
    <dbReference type="NCBI Taxonomy" id="2175873"/>
    <lineage>
        <taxon>Eukaryota</taxon>
        <taxon>Fungi</taxon>
        <taxon>Dikarya</taxon>
        <taxon>Ascomycota</taxon>
        <taxon>Pezizomycotina</taxon>
        <taxon>Sordariomycetes</taxon>
        <taxon>Hypocreomycetidae</taxon>
        <taxon>Glomerellales</taxon>
        <taxon>Glomerellaceae</taxon>
        <taxon>Colletotrichum</taxon>
        <taxon>Colletotrichum orchidearum species complex</taxon>
    </lineage>
</organism>
<dbReference type="OrthoDB" id="4579506at2759"/>